<gene>
    <name evidence="6" type="primary">betB</name>
    <name evidence="6" type="ORF">ENSA7_28260</name>
</gene>
<dbReference type="InterPro" id="IPR015590">
    <property type="entry name" value="Aldehyde_DH_dom"/>
</dbReference>
<dbReference type="Proteomes" id="UP000238823">
    <property type="component" value="Unassembled WGS sequence"/>
</dbReference>
<dbReference type="GO" id="GO:0008802">
    <property type="term" value="F:betaine-aldehyde dehydrogenase (NAD+) activity"/>
    <property type="evidence" value="ECO:0007669"/>
    <property type="project" value="UniProtKB-EC"/>
</dbReference>
<dbReference type="InterPro" id="IPR016161">
    <property type="entry name" value="Ald_DH/histidinol_DH"/>
</dbReference>
<dbReference type="InterPro" id="IPR016162">
    <property type="entry name" value="Ald_DH_N"/>
</dbReference>
<dbReference type="AlphaFoldDB" id="A0A2S9YQR8"/>
<keyword evidence="2 4" id="KW-0560">Oxidoreductase</keyword>
<dbReference type="SUPFAM" id="SSF53720">
    <property type="entry name" value="ALDH-like"/>
    <property type="match status" value="1"/>
</dbReference>
<sequence length="471" mass="50025">MRALTTTLRGVSDMIETRNPATGASLPSLQASTLAQVQREVATAAAAASSWWALGFEARADVARQFAARVRDDRAVADELARSISTEMGKPIRHARAEIANLHTRTEAFIERAREACQDEVGREGAIQVTTQWRPLGTVAVIAPWNFPISTPNNLVMSALLTGNSVVLKPSEFTPRSGALYHQLLAATLPAGVFGLVQGGGSVGRALVEADVDMVAFTGSIATGQAIMREAASAMKRLVLELGGKDPMIVLPGADLEAAARFAVHNSLNNSGQICVATERVFVHQDVQDAFVEQVRRLVSGYRIGDPLADDTDVGPMASEAQREIVLAQLADARERGADFVIEGAAQSPGYWLSPSVVRSVSDDMRIAREETFGPVVAISSYANVDEAVARANATRYGLGASVWGPPDASTDAVAERLEAGMIGINRGLSAAAGAPWVGWKMSGFGYTRSTAGMRNFMQPRTHARTVPSGQ</sequence>
<dbReference type="EC" id="1.2.1.8" evidence="6"/>
<dbReference type="InterPro" id="IPR016160">
    <property type="entry name" value="Ald_DH_CS_CYS"/>
</dbReference>
<dbReference type="Pfam" id="PF00171">
    <property type="entry name" value="Aldedh"/>
    <property type="match status" value="1"/>
</dbReference>
<comment type="similarity">
    <text evidence="1 4">Belongs to the aldehyde dehydrogenase family.</text>
</comment>
<dbReference type="EMBL" id="PVNL01000054">
    <property type="protein sequence ID" value="PRQ07433.1"/>
    <property type="molecule type" value="Genomic_DNA"/>
</dbReference>
<name>A0A2S9YQR8_9BACT</name>
<evidence type="ECO:0000256" key="1">
    <source>
        <dbReference type="ARBA" id="ARBA00009986"/>
    </source>
</evidence>
<dbReference type="PROSITE" id="PS00687">
    <property type="entry name" value="ALDEHYDE_DEHYDR_GLU"/>
    <property type="match status" value="1"/>
</dbReference>
<accession>A0A2S9YQR8</accession>
<dbReference type="Gene3D" id="3.40.309.10">
    <property type="entry name" value="Aldehyde Dehydrogenase, Chain A, domain 2"/>
    <property type="match status" value="1"/>
</dbReference>
<evidence type="ECO:0000256" key="2">
    <source>
        <dbReference type="ARBA" id="ARBA00023002"/>
    </source>
</evidence>
<dbReference type="InterPro" id="IPR016163">
    <property type="entry name" value="Ald_DH_C"/>
</dbReference>
<feature type="domain" description="Aldehyde dehydrogenase" evidence="5">
    <location>
        <begin position="13"/>
        <end position="462"/>
    </location>
</feature>
<protein>
    <submittedName>
        <fullName evidence="6">NAD/NADP-dependent betaine aldehyde dehydrogenase</fullName>
        <ecNumber evidence="6">1.2.1.8</ecNumber>
    </submittedName>
</protein>
<dbReference type="PANTHER" id="PTHR11699">
    <property type="entry name" value="ALDEHYDE DEHYDROGENASE-RELATED"/>
    <property type="match status" value="1"/>
</dbReference>
<organism evidence="6 7">
    <name type="scientific">Enhygromyxa salina</name>
    <dbReference type="NCBI Taxonomy" id="215803"/>
    <lineage>
        <taxon>Bacteria</taxon>
        <taxon>Pseudomonadati</taxon>
        <taxon>Myxococcota</taxon>
        <taxon>Polyangia</taxon>
        <taxon>Nannocystales</taxon>
        <taxon>Nannocystaceae</taxon>
        <taxon>Enhygromyxa</taxon>
    </lineage>
</organism>
<dbReference type="PROSITE" id="PS00070">
    <property type="entry name" value="ALDEHYDE_DEHYDR_CYS"/>
    <property type="match status" value="1"/>
</dbReference>
<dbReference type="InterPro" id="IPR029510">
    <property type="entry name" value="Ald_DH_CS_GLU"/>
</dbReference>
<evidence type="ECO:0000256" key="3">
    <source>
        <dbReference type="PROSITE-ProRule" id="PRU10007"/>
    </source>
</evidence>
<comment type="caution">
    <text evidence="6">The sequence shown here is derived from an EMBL/GenBank/DDBJ whole genome shotgun (WGS) entry which is preliminary data.</text>
</comment>
<evidence type="ECO:0000259" key="5">
    <source>
        <dbReference type="Pfam" id="PF00171"/>
    </source>
</evidence>
<dbReference type="FunFam" id="3.40.309.10:FF:000009">
    <property type="entry name" value="Aldehyde dehydrogenase A"/>
    <property type="match status" value="1"/>
</dbReference>
<feature type="active site" evidence="3">
    <location>
        <position position="241"/>
    </location>
</feature>
<evidence type="ECO:0000256" key="4">
    <source>
        <dbReference type="RuleBase" id="RU003345"/>
    </source>
</evidence>
<evidence type="ECO:0000313" key="6">
    <source>
        <dbReference type="EMBL" id="PRQ07433.1"/>
    </source>
</evidence>
<dbReference type="OrthoDB" id="9762913at2"/>
<reference evidence="6 7" key="1">
    <citation type="submission" date="2018-03" db="EMBL/GenBank/DDBJ databases">
        <title>Draft Genome Sequences of the Obligatory Marine Myxobacteria Enhygromyxa salina SWB007.</title>
        <authorList>
            <person name="Poehlein A."/>
            <person name="Moghaddam J.A."/>
            <person name="Harms H."/>
            <person name="Alanjari M."/>
            <person name="Koenig G.M."/>
            <person name="Daniel R."/>
            <person name="Schaeberle T.F."/>
        </authorList>
    </citation>
    <scope>NUCLEOTIDE SEQUENCE [LARGE SCALE GENOMIC DNA]</scope>
    <source>
        <strain evidence="6 7">SWB007</strain>
    </source>
</reference>
<proteinExistence type="inferred from homology"/>
<dbReference type="Gene3D" id="3.40.605.10">
    <property type="entry name" value="Aldehyde Dehydrogenase, Chain A, domain 1"/>
    <property type="match status" value="1"/>
</dbReference>
<evidence type="ECO:0000313" key="7">
    <source>
        <dbReference type="Proteomes" id="UP000238823"/>
    </source>
</evidence>